<dbReference type="Gene3D" id="1.10.443.10">
    <property type="entry name" value="Intergrase catalytic core"/>
    <property type="match status" value="1"/>
</dbReference>
<feature type="domain" description="Tyr recombinase" evidence="2">
    <location>
        <begin position="113"/>
        <end position="301"/>
    </location>
</feature>
<dbReference type="SUPFAM" id="SSF56349">
    <property type="entry name" value="DNA breaking-rejoining enzymes"/>
    <property type="match status" value="1"/>
</dbReference>
<reference evidence="4" key="1">
    <citation type="submission" date="2018-11" db="EMBL/GenBank/DDBJ databases">
        <title>Shewanella sp. R106.</title>
        <authorList>
            <person name="Hwang Y.J."/>
            <person name="Hwang C.Y."/>
        </authorList>
    </citation>
    <scope>NUCLEOTIDE SEQUENCE [LARGE SCALE GENOMIC DNA]</scope>
    <source>
        <strain evidence="4">R106</strain>
    </source>
</reference>
<evidence type="ECO:0000313" key="4">
    <source>
        <dbReference type="Proteomes" id="UP000278855"/>
    </source>
</evidence>
<organism evidence="3 4">
    <name type="scientific">Shewanella psychromarinicola</name>
    <dbReference type="NCBI Taxonomy" id="2487742"/>
    <lineage>
        <taxon>Bacteria</taxon>
        <taxon>Pseudomonadati</taxon>
        <taxon>Pseudomonadota</taxon>
        <taxon>Gammaproteobacteria</taxon>
        <taxon>Alteromonadales</taxon>
        <taxon>Shewanellaceae</taxon>
        <taxon>Shewanella</taxon>
    </lineage>
</organism>
<protein>
    <submittedName>
        <fullName evidence="3">Site-specific integrase</fullName>
    </submittedName>
</protein>
<name>A0A3N4D9R7_9GAMM</name>
<evidence type="ECO:0000259" key="2">
    <source>
        <dbReference type="PROSITE" id="PS51898"/>
    </source>
</evidence>
<gene>
    <name evidence="3" type="ORF">EGC77_21985</name>
</gene>
<proteinExistence type="predicted"/>
<keyword evidence="1" id="KW-0233">DNA recombination</keyword>
<dbReference type="GO" id="GO:0015074">
    <property type="term" value="P:DNA integration"/>
    <property type="evidence" value="ECO:0007669"/>
    <property type="project" value="InterPro"/>
</dbReference>
<dbReference type="InterPro" id="IPR013762">
    <property type="entry name" value="Integrase-like_cat_sf"/>
</dbReference>
<evidence type="ECO:0000313" key="3">
    <source>
        <dbReference type="EMBL" id="RPA22449.1"/>
    </source>
</evidence>
<sequence length="301" mass="34134">MGKKDPVAVAKTQAANVMKTIQGIHIKSVGTVRNYEEALSRVAQYANRELNIGLREMTPEQAINYLEERGESVRQKTLDLERQAIQAMMHFTSKKLDVNERITPIKSALATIEKSRSYTAEQVKMIVASQQEQNALSTQIAYAAGLRSHELLTLLPLSERAADTRKEKEKEAIQHKFSGRSGERYTVQGKGGLCREVEIPLHLAQQLEARRLDTPKQVNDRGVHYTQYYDIRGGRTWSSSFSRSSTRTLGWSSGGHGLRHSYAQERMYELQNSGMNRQLALKTVSLELGHFRPEITEVYLR</sequence>
<dbReference type="OrthoDB" id="5394387at2"/>
<dbReference type="GO" id="GO:0006310">
    <property type="term" value="P:DNA recombination"/>
    <property type="evidence" value="ECO:0007669"/>
    <property type="project" value="UniProtKB-KW"/>
</dbReference>
<dbReference type="Proteomes" id="UP000278855">
    <property type="component" value="Unassembled WGS sequence"/>
</dbReference>
<dbReference type="AlphaFoldDB" id="A0A3N4D9R7"/>
<accession>A0A3N4D9R7</accession>
<dbReference type="InterPro" id="IPR011010">
    <property type="entry name" value="DNA_brk_join_enz"/>
</dbReference>
<comment type="caution">
    <text evidence="3">The sequence shown here is derived from an EMBL/GenBank/DDBJ whole genome shotgun (WGS) entry which is preliminary data.</text>
</comment>
<dbReference type="GO" id="GO:0003677">
    <property type="term" value="F:DNA binding"/>
    <property type="evidence" value="ECO:0007669"/>
    <property type="project" value="InterPro"/>
</dbReference>
<evidence type="ECO:0000256" key="1">
    <source>
        <dbReference type="ARBA" id="ARBA00023172"/>
    </source>
</evidence>
<dbReference type="RefSeq" id="WP_124014297.1">
    <property type="nucleotide sequence ID" value="NZ_JAKIKZ010000086.1"/>
</dbReference>
<dbReference type="PROSITE" id="PS51898">
    <property type="entry name" value="TYR_RECOMBINASE"/>
    <property type="match status" value="1"/>
</dbReference>
<dbReference type="InterPro" id="IPR002104">
    <property type="entry name" value="Integrase_catalytic"/>
</dbReference>
<dbReference type="EMBL" id="RKKB01000040">
    <property type="protein sequence ID" value="RPA22449.1"/>
    <property type="molecule type" value="Genomic_DNA"/>
</dbReference>